<evidence type="ECO:0000313" key="3">
    <source>
        <dbReference type="Proteomes" id="UP000307440"/>
    </source>
</evidence>
<reference evidence="2 3" key="1">
    <citation type="journal article" date="2019" name="Nat. Ecol. Evol.">
        <title>Megaphylogeny resolves global patterns of mushroom evolution.</title>
        <authorList>
            <person name="Varga T."/>
            <person name="Krizsan K."/>
            <person name="Foldi C."/>
            <person name="Dima B."/>
            <person name="Sanchez-Garcia M."/>
            <person name="Sanchez-Ramirez S."/>
            <person name="Szollosi G.J."/>
            <person name="Szarkandi J.G."/>
            <person name="Papp V."/>
            <person name="Albert L."/>
            <person name="Andreopoulos W."/>
            <person name="Angelini C."/>
            <person name="Antonin V."/>
            <person name="Barry K.W."/>
            <person name="Bougher N.L."/>
            <person name="Buchanan P."/>
            <person name="Buyck B."/>
            <person name="Bense V."/>
            <person name="Catcheside P."/>
            <person name="Chovatia M."/>
            <person name="Cooper J."/>
            <person name="Damon W."/>
            <person name="Desjardin D."/>
            <person name="Finy P."/>
            <person name="Geml J."/>
            <person name="Haridas S."/>
            <person name="Hughes K."/>
            <person name="Justo A."/>
            <person name="Karasinski D."/>
            <person name="Kautmanova I."/>
            <person name="Kiss B."/>
            <person name="Kocsube S."/>
            <person name="Kotiranta H."/>
            <person name="LaButti K.M."/>
            <person name="Lechner B.E."/>
            <person name="Liimatainen K."/>
            <person name="Lipzen A."/>
            <person name="Lukacs Z."/>
            <person name="Mihaltcheva S."/>
            <person name="Morgado L.N."/>
            <person name="Niskanen T."/>
            <person name="Noordeloos M.E."/>
            <person name="Ohm R.A."/>
            <person name="Ortiz-Santana B."/>
            <person name="Ovrebo C."/>
            <person name="Racz N."/>
            <person name="Riley R."/>
            <person name="Savchenko A."/>
            <person name="Shiryaev A."/>
            <person name="Soop K."/>
            <person name="Spirin V."/>
            <person name="Szebenyi C."/>
            <person name="Tomsovsky M."/>
            <person name="Tulloss R.E."/>
            <person name="Uehling J."/>
            <person name="Grigoriev I.V."/>
            <person name="Vagvolgyi C."/>
            <person name="Papp T."/>
            <person name="Martin F.M."/>
            <person name="Miettinen O."/>
            <person name="Hibbett D.S."/>
            <person name="Nagy L.G."/>
        </authorList>
    </citation>
    <scope>NUCLEOTIDE SEQUENCE [LARGE SCALE GENOMIC DNA]</scope>
    <source>
        <strain evidence="2 3">CBS 121175</strain>
    </source>
</reference>
<gene>
    <name evidence="2" type="ORF">FA15DRAFT_590775</name>
</gene>
<proteinExistence type="predicted"/>
<dbReference type="PANTHER" id="PTHR12203">
    <property type="entry name" value="KDEL LYS-ASP-GLU-LEU CONTAINING - RELATED"/>
    <property type="match status" value="1"/>
</dbReference>
<sequence>MKLTPIQCSTNNRTNTGGCGVNSEEHVVGVTTQIATNTVFKKALKATDLPRSTTLNRQTDAFGFSILDSTDNPLSGEAVDGTTKSHFYRRDGLLEVNPNGPHPIFELLINAEERWKVKNAKASWTLKDACDEYERRYGRKPPKGFDLWWLYVKMKSVPLPDEYDQINRDTEHFWGVDPRSLEETRREWEGHDHLDCITIGKEKPGDPISILNTTFQDIGDKERLMAWIPEFFKLIEGVQVAIPPFRAIFSPHDSSSMFTDHELMTMAIEAAREGRYIDVNNPPEPKWGWVFACAPDSPARVNGAEYTDPIPPMPVLSAMKFNSSYASSASQTPGVPLPKTFIHDHRFSMDPCLHPAHLLMHGSFISHERGPVPHRRLIPQFSFSPTPLHHDIMTAYHGGWIDDIHPRSEDPPFDKKDDHRLQWRGRNTGIYHGTKVQWWRAQRARIVDWANPRSREEMSNTMLLRSTPDSRWKVGEPVDLAILEKKGLLSKSSWAPAMVDAAFAEAPIGCDPEVCTGSLGQDYAFQPWHNQKTQGRYRYIVDVDGNAWSSRFKKLITSNSLIFKSTVYREWFADRVEPWFHFVPIQIDLSDLLDALYFFRGDPSGHGGHPELAKKIAENGRQWSLTHWREADLTAYTFRSLLEYSRVMSTERENGGLDYIYDEEDEVDDEEIKSTNTLTFGEMVKRRREPKYTPFA</sequence>
<dbReference type="InterPro" id="IPR051091">
    <property type="entry name" value="O-Glucosyltr/Glycosyltrsf_90"/>
</dbReference>
<evidence type="ECO:0000259" key="1">
    <source>
        <dbReference type="SMART" id="SM00672"/>
    </source>
</evidence>
<protein>
    <recommendedName>
        <fullName evidence="1">Glycosyl transferase CAP10 domain-containing protein</fullName>
    </recommendedName>
</protein>
<dbReference type="Proteomes" id="UP000307440">
    <property type="component" value="Unassembled WGS sequence"/>
</dbReference>
<dbReference type="AlphaFoldDB" id="A0A5C3KZL0"/>
<name>A0A5C3KZL0_COPMA</name>
<dbReference type="OrthoDB" id="541052at2759"/>
<feature type="domain" description="Glycosyl transferase CAP10" evidence="1">
    <location>
        <begin position="407"/>
        <end position="651"/>
    </location>
</feature>
<keyword evidence="3" id="KW-1185">Reference proteome</keyword>
<dbReference type="InterPro" id="IPR006598">
    <property type="entry name" value="CAP10"/>
</dbReference>
<dbReference type="Pfam" id="PF05686">
    <property type="entry name" value="Glyco_transf_90"/>
    <property type="match status" value="1"/>
</dbReference>
<dbReference type="EMBL" id="ML210188">
    <property type="protein sequence ID" value="TFK25273.1"/>
    <property type="molecule type" value="Genomic_DNA"/>
</dbReference>
<evidence type="ECO:0000313" key="2">
    <source>
        <dbReference type="EMBL" id="TFK25273.1"/>
    </source>
</evidence>
<dbReference type="SMART" id="SM00672">
    <property type="entry name" value="CAP10"/>
    <property type="match status" value="1"/>
</dbReference>
<organism evidence="2 3">
    <name type="scientific">Coprinopsis marcescibilis</name>
    <name type="common">Agaric fungus</name>
    <name type="synonym">Psathyrella marcescibilis</name>
    <dbReference type="NCBI Taxonomy" id="230819"/>
    <lineage>
        <taxon>Eukaryota</taxon>
        <taxon>Fungi</taxon>
        <taxon>Dikarya</taxon>
        <taxon>Basidiomycota</taxon>
        <taxon>Agaricomycotina</taxon>
        <taxon>Agaricomycetes</taxon>
        <taxon>Agaricomycetidae</taxon>
        <taxon>Agaricales</taxon>
        <taxon>Agaricineae</taxon>
        <taxon>Psathyrellaceae</taxon>
        <taxon>Coprinopsis</taxon>
    </lineage>
</organism>
<accession>A0A5C3KZL0</accession>
<dbReference type="PANTHER" id="PTHR12203:SF118">
    <property type="entry name" value="BETA-1,2-XYLOSYLTRANSFERASE 1"/>
    <property type="match status" value="1"/>
</dbReference>